<evidence type="ECO:0000313" key="2">
    <source>
        <dbReference type="Proteomes" id="UP000261540"/>
    </source>
</evidence>
<dbReference type="GO" id="GO:0032402">
    <property type="term" value="P:melanosome transport"/>
    <property type="evidence" value="ECO:0007669"/>
    <property type="project" value="InterPro"/>
</dbReference>
<keyword evidence="2" id="KW-1185">Reference proteome</keyword>
<dbReference type="InterPro" id="IPR031638">
    <property type="entry name" value="Melanoregulin"/>
</dbReference>
<name>A0A3B3S284_9TELE</name>
<dbReference type="PANTHER" id="PTHR34340">
    <property type="entry name" value="MELANOREGULIN"/>
    <property type="match status" value="1"/>
</dbReference>
<proteinExistence type="predicted"/>
<dbReference type="GeneTree" id="ENSGT00940000166348"/>
<reference evidence="1" key="2">
    <citation type="submission" date="2025-09" db="UniProtKB">
        <authorList>
            <consortium name="Ensembl"/>
        </authorList>
    </citation>
    <scope>IDENTIFICATION</scope>
</reference>
<evidence type="ECO:0000313" key="1">
    <source>
        <dbReference type="Ensembl" id="ENSPKIP00000024849.1"/>
    </source>
</evidence>
<dbReference type="PANTHER" id="PTHR34340:SF3">
    <property type="entry name" value="MELANOREGULIN"/>
    <property type="match status" value="1"/>
</dbReference>
<evidence type="ECO:0008006" key="3">
    <source>
        <dbReference type="Google" id="ProtNLM"/>
    </source>
</evidence>
<dbReference type="GO" id="GO:0042470">
    <property type="term" value="C:melanosome"/>
    <property type="evidence" value="ECO:0007669"/>
    <property type="project" value="InterPro"/>
</dbReference>
<reference evidence="1" key="1">
    <citation type="submission" date="2025-08" db="UniProtKB">
        <authorList>
            <consortium name="Ensembl"/>
        </authorList>
    </citation>
    <scope>IDENTIFICATION</scope>
</reference>
<dbReference type="AlphaFoldDB" id="A0A3B3S284"/>
<accession>A0A3B3S284</accession>
<dbReference type="Pfam" id="PF15812">
    <property type="entry name" value="MREG"/>
    <property type="match status" value="1"/>
</dbReference>
<protein>
    <recommendedName>
        <fullName evidence="3">Melanoregulin</fullName>
    </recommendedName>
</protein>
<organism evidence="1 2">
    <name type="scientific">Paramormyrops kingsleyae</name>
    <dbReference type="NCBI Taxonomy" id="1676925"/>
    <lineage>
        <taxon>Eukaryota</taxon>
        <taxon>Metazoa</taxon>
        <taxon>Chordata</taxon>
        <taxon>Craniata</taxon>
        <taxon>Vertebrata</taxon>
        <taxon>Euteleostomi</taxon>
        <taxon>Actinopterygii</taxon>
        <taxon>Neopterygii</taxon>
        <taxon>Teleostei</taxon>
        <taxon>Osteoglossocephala</taxon>
        <taxon>Osteoglossomorpha</taxon>
        <taxon>Osteoglossiformes</taxon>
        <taxon>Mormyridae</taxon>
        <taxon>Paramormyrops</taxon>
    </lineage>
</organism>
<sequence>MLVETVEVESQTSLQVLNWPLWLRPSPRYREGGGCDLDSGAGVDQQWSPCGIVWVASPTVEPNSEDELHALIIMRNQLDKDTEEWEKLNYDIHTLRCARRQVFGRWRKILLQMGYQNEVDSLLEVNTERERENLYRASQLLHTLWEECSLFPVGFHTEEKYLSVMVGHTHHWWLITVYALIPNDVCKLDLIQ</sequence>
<dbReference type="Ensembl" id="ENSPKIT00000005570.1">
    <property type="protein sequence ID" value="ENSPKIP00000024849.1"/>
    <property type="gene ID" value="ENSPKIG00000007941.1"/>
</dbReference>
<dbReference type="GO" id="GO:0030318">
    <property type="term" value="P:melanocyte differentiation"/>
    <property type="evidence" value="ECO:0007669"/>
    <property type="project" value="TreeGrafter"/>
</dbReference>
<dbReference type="Proteomes" id="UP000261540">
    <property type="component" value="Unplaced"/>
</dbReference>